<dbReference type="SUPFAM" id="SSF53756">
    <property type="entry name" value="UDP-Glycosyltransferase/glycogen phosphorylase"/>
    <property type="match status" value="1"/>
</dbReference>
<proteinExistence type="inferred from homology"/>
<dbReference type="InterPro" id="IPR002213">
    <property type="entry name" value="UDP_glucos_trans"/>
</dbReference>
<dbReference type="EMBL" id="JBJUIK010000005">
    <property type="protein sequence ID" value="KAL3526586.1"/>
    <property type="molecule type" value="Genomic_DNA"/>
</dbReference>
<dbReference type="FunFam" id="3.40.50.2000:FF:000061">
    <property type="entry name" value="UDP-glycosyltransferase 83A1"/>
    <property type="match status" value="1"/>
</dbReference>
<comment type="caution">
    <text evidence="3">The sequence shown here is derived from an EMBL/GenBank/DDBJ whole genome shotgun (WGS) entry which is preliminary data.</text>
</comment>
<organism evidence="3 4">
    <name type="scientific">Cinchona calisaya</name>
    <dbReference type="NCBI Taxonomy" id="153742"/>
    <lineage>
        <taxon>Eukaryota</taxon>
        <taxon>Viridiplantae</taxon>
        <taxon>Streptophyta</taxon>
        <taxon>Embryophyta</taxon>
        <taxon>Tracheophyta</taxon>
        <taxon>Spermatophyta</taxon>
        <taxon>Magnoliopsida</taxon>
        <taxon>eudicotyledons</taxon>
        <taxon>Gunneridae</taxon>
        <taxon>Pentapetalae</taxon>
        <taxon>asterids</taxon>
        <taxon>lamiids</taxon>
        <taxon>Gentianales</taxon>
        <taxon>Rubiaceae</taxon>
        <taxon>Cinchonoideae</taxon>
        <taxon>Cinchoneae</taxon>
        <taxon>Cinchona</taxon>
    </lineage>
</organism>
<protein>
    <recommendedName>
        <fullName evidence="5">UDP-glycosyltransferase 83A1-like</fullName>
    </recommendedName>
</protein>
<sequence length="468" mass="52412">MQHMGNVPHVLAVPFPAQGHVIPLMEFALCLVNQGIKVTFVNTEFNHERVIKSLSEAEEDVPDMLHLVSIPDGLEPWEDRNDLIKLTHVLLEVVPVKLKSLIEKLNQSENEKLTCVVADYSMGCAVEVAVKMGLNGVAFWPAAAALLAQLFSIPKLMDDGIIDSTGAPLKNEMVKLSPNMLAMDPAHFVWNCIADANANRNAFELTIKNNRIIGMVEFLICNSTDELEIEAFTLYPEILPIGPLLARNRLGNSVGHFWPEDSDCLTWLDKQPPQSVIYVAFGSFTVFDQTQFRELAMGLELTNMPFLWVVRQDLTKETEHAYPEGFEDRIRGRGRLAGWAPQQKVLSHPSVACFLSHCGWNSTIEGVSNGLPFLCWPYFADQFLNQSYICDVWKVGLGFTQKNGIVGRCEIKSKIEQILADEELKTRALALKAKVVNSVKEEGRSGKNFNNFIKWIKDHSCSEKALVD</sequence>
<evidence type="ECO:0008006" key="5">
    <source>
        <dbReference type="Google" id="ProtNLM"/>
    </source>
</evidence>
<evidence type="ECO:0000313" key="3">
    <source>
        <dbReference type="EMBL" id="KAL3526586.1"/>
    </source>
</evidence>
<evidence type="ECO:0000256" key="2">
    <source>
        <dbReference type="ARBA" id="ARBA00022679"/>
    </source>
</evidence>
<evidence type="ECO:0000313" key="4">
    <source>
        <dbReference type="Proteomes" id="UP001630127"/>
    </source>
</evidence>
<dbReference type="Gene3D" id="3.40.50.2000">
    <property type="entry name" value="Glycogen Phosphorylase B"/>
    <property type="match status" value="2"/>
</dbReference>
<dbReference type="Proteomes" id="UP001630127">
    <property type="component" value="Unassembled WGS sequence"/>
</dbReference>
<accession>A0ABD3A6T0</accession>
<dbReference type="PANTHER" id="PTHR11926">
    <property type="entry name" value="GLUCOSYL/GLUCURONOSYL TRANSFERASES"/>
    <property type="match status" value="1"/>
</dbReference>
<dbReference type="Pfam" id="PF00201">
    <property type="entry name" value="UDPGT"/>
    <property type="match status" value="1"/>
</dbReference>
<dbReference type="GO" id="GO:0016740">
    <property type="term" value="F:transferase activity"/>
    <property type="evidence" value="ECO:0007669"/>
    <property type="project" value="UniProtKB-KW"/>
</dbReference>
<name>A0ABD3A6T0_9GENT</name>
<dbReference type="FunFam" id="3.40.50.2000:FF:000108">
    <property type="entry name" value="UDP-glycosyltransferase 83A1"/>
    <property type="match status" value="1"/>
</dbReference>
<keyword evidence="2" id="KW-0808">Transferase</keyword>
<reference evidence="3 4" key="1">
    <citation type="submission" date="2024-11" db="EMBL/GenBank/DDBJ databases">
        <title>A near-complete genome assembly of Cinchona calisaya.</title>
        <authorList>
            <person name="Lian D.C."/>
            <person name="Zhao X.W."/>
            <person name="Wei L."/>
        </authorList>
    </citation>
    <scope>NUCLEOTIDE SEQUENCE [LARGE SCALE GENOMIC DNA]</scope>
    <source>
        <tissue evidence="3">Nenye</tissue>
    </source>
</reference>
<dbReference type="CDD" id="cd03784">
    <property type="entry name" value="GT1_Gtf-like"/>
    <property type="match status" value="1"/>
</dbReference>
<dbReference type="PANTHER" id="PTHR11926:SF1412">
    <property type="entry name" value="UDP-GLYCOSYLTRANSFERASE 83A1-LIKE"/>
    <property type="match status" value="1"/>
</dbReference>
<gene>
    <name evidence="3" type="ORF">ACH5RR_011242</name>
</gene>
<comment type="similarity">
    <text evidence="1">Belongs to the UDP-glycosyltransferase family.</text>
</comment>
<evidence type="ECO:0000256" key="1">
    <source>
        <dbReference type="ARBA" id="ARBA00009995"/>
    </source>
</evidence>
<dbReference type="AlphaFoldDB" id="A0ABD3A6T0"/>
<keyword evidence="4" id="KW-1185">Reference proteome</keyword>